<feature type="transmembrane region" description="Helical" evidence="7">
    <location>
        <begin position="12"/>
        <end position="33"/>
    </location>
</feature>
<evidence type="ECO:0000256" key="6">
    <source>
        <dbReference type="RuleBase" id="RU000461"/>
    </source>
</evidence>
<dbReference type="InterPro" id="IPR002401">
    <property type="entry name" value="Cyt_P450_E_grp-I"/>
</dbReference>
<evidence type="ECO:0000256" key="4">
    <source>
        <dbReference type="ARBA" id="ARBA00022723"/>
    </source>
</evidence>
<keyword evidence="7" id="KW-1133">Transmembrane helix</keyword>
<evidence type="ECO:0000313" key="9">
    <source>
        <dbReference type="Proteomes" id="UP001595075"/>
    </source>
</evidence>
<dbReference type="PROSITE" id="PS00086">
    <property type="entry name" value="CYTOCHROME_P450"/>
    <property type="match status" value="1"/>
</dbReference>
<dbReference type="Pfam" id="PF00067">
    <property type="entry name" value="p450"/>
    <property type="match status" value="1"/>
</dbReference>
<keyword evidence="9" id="KW-1185">Reference proteome</keyword>
<dbReference type="EMBL" id="JAZHXI010000019">
    <property type="protein sequence ID" value="KAL2061337.1"/>
    <property type="molecule type" value="Genomic_DNA"/>
</dbReference>
<evidence type="ECO:0000256" key="7">
    <source>
        <dbReference type="SAM" id="Phobius"/>
    </source>
</evidence>
<reference evidence="8 9" key="1">
    <citation type="journal article" date="2024" name="Commun. Biol.">
        <title>Comparative genomic analysis of thermophilic fungi reveals convergent evolutionary adaptations and gene losses.</title>
        <authorList>
            <person name="Steindorff A.S."/>
            <person name="Aguilar-Pontes M.V."/>
            <person name="Robinson A.J."/>
            <person name="Andreopoulos B."/>
            <person name="LaButti K."/>
            <person name="Kuo A."/>
            <person name="Mondo S."/>
            <person name="Riley R."/>
            <person name="Otillar R."/>
            <person name="Haridas S."/>
            <person name="Lipzen A."/>
            <person name="Grimwood J."/>
            <person name="Schmutz J."/>
            <person name="Clum A."/>
            <person name="Reid I.D."/>
            <person name="Moisan M.C."/>
            <person name="Butler G."/>
            <person name="Nguyen T.T.M."/>
            <person name="Dewar K."/>
            <person name="Conant G."/>
            <person name="Drula E."/>
            <person name="Henrissat B."/>
            <person name="Hansel C."/>
            <person name="Singer S."/>
            <person name="Hutchinson M.I."/>
            <person name="de Vries R.P."/>
            <person name="Natvig D.O."/>
            <person name="Powell A.J."/>
            <person name="Tsang A."/>
            <person name="Grigoriev I.V."/>
        </authorList>
    </citation>
    <scope>NUCLEOTIDE SEQUENCE [LARGE SCALE GENOMIC DNA]</scope>
    <source>
        <strain evidence="8 9">CBS 494.80</strain>
    </source>
</reference>
<keyword evidence="4 6" id="KW-0479">Metal-binding</keyword>
<evidence type="ECO:0000256" key="3">
    <source>
        <dbReference type="ARBA" id="ARBA00022617"/>
    </source>
</evidence>
<dbReference type="InterPro" id="IPR001128">
    <property type="entry name" value="Cyt_P450"/>
</dbReference>
<evidence type="ECO:0000256" key="5">
    <source>
        <dbReference type="ARBA" id="ARBA00023004"/>
    </source>
</evidence>
<evidence type="ECO:0000313" key="8">
    <source>
        <dbReference type="EMBL" id="KAL2061337.1"/>
    </source>
</evidence>
<comment type="similarity">
    <text evidence="2 6">Belongs to the cytochrome P450 family.</text>
</comment>
<protein>
    <recommendedName>
        <fullName evidence="10">Cytochrome P450</fullName>
    </recommendedName>
</protein>
<name>A0ABR4BVF5_9HELO</name>
<dbReference type="PANTHER" id="PTHR24305">
    <property type="entry name" value="CYTOCHROME P450"/>
    <property type="match status" value="1"/>
</dbReference>
<keyword evidence="7" id="KW-0472">Membrane</keyword>
<evidence type="ECO:0000256" key="1">
    <source>
        <dbReference type="ARBA" id="ARBA00001971"/>
    </source>
</evidence>
<dbReference type="PANTHER" id="PTHR24305:SF210">
    <property type="entry name" value="CYTOCHROME P450 MONOOXYGENASE ASQL-RELATED"/>
    <property type="match status" value="1"/>
</dbReference>
<dbReference type="Gene3D" id="1.10.630.10">
    <property type="entry name" value="Cytochrome P450"/>
    <property type="match status" value="1"/>
</dbReference>
<dbReference type="PRINTS" id="PR00463">
    <property type="entry name" value="EP450I"/>
</dbReference>
<keyword evidence="6" id="KW-0560">Oxidoreductase</keyword>
<dbReference type="InterPro" id="IPR050121">
    <property type="entry name" value="Cytochrome_P450_monoxygenase"/>
</dbReference>
<dbReference type="Proteomes" id="UP001595075">
    <property type="component" value="Unassembled WGS sequence"/>
</dbReference>
<keyword evidence="7" id="KW-0812">Transmembrane</keyword>
<gene>
    <name evidence="8" type="ORF">VTL71DRAFT_7610</name>
</gene>
<dbReference type="InterPro" id="IPR017972">
    <property type="entry name" value="Cyt_P450_CS"/>
</dbReference>
<dbReference type="PRINTS" id="PR00385">
    <property type="entry name" value="P450"/>
</dbReference>
<comment type="cofactor">
    <cofactor evidence="1">
        <name>heme</name>
        <dbReference type="ChEBI" id="CHEBI:30413"/>
    </cofactor>
</comment>
<comment type="caution">
    <text evidence="8">The sequence shown here is derived from an EMBL/GenBank/DDBJ whole genome shotgun (WGS) entry which is preliminary data.</text>
</comment>
<dbReference type="SUPFAM" id="SSF48264">
    <property type="entry name" value="Cytochrome P450"/>
    <property type="match status" value="1"/>
</dbReference>
<proteinExistence type="inferred from homology"/>
<dbReference type="CDD" id="cd11058">
    <property type="entry name" value="CYP60B-like"/>
    <property type="match status" value="1"/>
</dbReference>
<sequence>MTYLTLLPSSNLPAITLFFAISYIIFLGLKIIYNIYFHPLAKFPGPVSRTAVHAGDYWELYKGTHPQSVKKLHEKYGDVVRIRPDSLTFNSAAAWKDIYGIQPGKSQLQKDPQFYGITGEDRTDIIFSGDVDHARMRKLLSHALSDSALRQQEDLITPYFNLLISRLSEQIASPSGGKVDIKNWYNFLTFDIIGDMAFGESFHALEAGEYHNWMANLFNHVKYGRIMSIASFYQPAMVILNAIVRFVPAISKARDDHRSFCRNKTQVRLNVETQRTDFMSYILRHNDEKGMSTDEIVNSSELLIIAGSETTATLLSGLTYYLLKTPDVYAKAREEVRTAFKSPEDMTLTSTAQLPYLQACLEEALRMYPPVPIALPRRTGPEGAMIGGHFVPGNTSVAVAQLSTYHSSTNFHDPERFAPERWLSNPPEEFRNDAKDALNPFSLGPRNCIGKNLAYNEMRSVMARMLWHFDMRLCEESEDWAENQLVYFMWEKEALNVVLSHRADLA</sequence>
<keyword evidence="6" id="KW-0503">Monooxygenase</keyword>
<dbReference type="InterPro" id="IPR036396">
    <property type="entry name" value="Cyt_P450_sf"/>
</dbReference>
<accession>A0ABR4BVF5</accession>
<keyword evidence="3 6" id="KW-0349">Heme</keyword>
<evidence type="ECO:0000256" key="2">
    <source>
        <dbReference type="ARBA" id="ARBA00010617"/>
    </source>
</evidence>
<organism evidence="8 9">
    <name type="scientific">Oculimacula yallundae</name>
    <dbReference type="NCBI Taxonomy" id="86028"/>
    <lineage>
        <taxon>Eukaryota</taxon>
        <taxon>Fungi</taxon>
        <taxon>Dikarya</taxon>
        <taxon>Ascomycota</taxon>
        <taxon>Pezizomycotina</taxon>
        <taxon>Leotiomycetes</taxon>
        <taxon>Helotiales</taxon>
        <taxon>Ploettnerulaceae</taxon>
        <taxon>Oculimacula</taxon>
    </lineage>
</organism>
<keyword evidence="5 6" id="KW-0408">Iron</keyword>
<evidence type="ECO:0008006" key="10">
    <source>
        <dbReference type="Google" id="ProtNLM"/>
    </source>
</evidence>